<evidence type="ECO:0000313" key="1">
    <source>
        <dbReference type="EMBL" id="CAK9313742.1"/>
    </source>
</evidence>
<protein>
    <submittedName>
        <fullName evidence="1">Uncharacterized protein</fullName>
    </submittedName>
</protein>
<feature type="non-terminal residue" evidence="1">
    <location>
        <position position="124"/>
    </location>
</feature>
<organism evidence="1 2">
    <name type="scientific">Citrullus colocynthis</name>
    <name type="common">colocynth</name>
    <dbReference type="NCBI Taxonomy" id="252529"/>
    <lineage>
        <taxon>Eukaryota</taxon>
        <taxon>Viridiplantae</taxon>
        <taxon>Streptophyta</taxon>
        <taxon>Embryophyta</taxon>
        <taxon>Tracheophyta</taxon>
        <taxon>Spermatophyta</taxon>
        <taxon>Magnoliopsida</taxon>
        <taxon>eudicotyledons</taxon>
        <taxon>Gunneridae</taxon>
        <taxon>Pentapetalae</taxon>
        <taxon>rosids</taxon>
        <taxon>fabids</taxon>
        <taxon>Cucurbitales</taxon>
        <taxon>Cucurbitaceae</taxon>
        <taxon>Benincaseae</taxon>
        <taxon>Citrullus</taxon>
    </lineage>
</organism>
<reference evidence="1 2" key="1">
    <citation type="submission" date="2024-03" db="EMBL/GenBank/DDBJ databases">
        <authorList>
            <person name="Gkanogiannis A."/>
            <person name="Becerra Lopez-Lavalle L."/>
        </authorList>
    </citation>
    <scope>NUCLEOTIDE SEQUENCE [LARGE SCALE GENOMIC DNA]</scope>
</reference>
<gene>
    <name evidence="1" type="ORF">CITCOLO1_LOCUS5476</name>
</gene>
<dbReference type="Proteomes" id="UP001642487">
    <property type="component" value="Chromosome 11"/>
</dbReference>
<sequence>PKSSLFVLQTFSATNHPFFFTTADRPLLFSTADHAFFFSCSQLFVRLQRHRPAVLLQYCHLSTRFQPMKEKDGSFCSTRNMFLACSGHWIICGSTRALVWIVNIGHFHDPSHGGVLGGAIHDFK</sequence>
<name>A0ABP0XZZ6_9ROSI</name>
<accession>A0ABP0XZZ6</accession>
<keyword evidence="2" id="KW-1185">Reference proteome</keyword>
<feature type="non-terminal residue" evidence="1">
    <location>
        <position position="1"/>
    </location>
</feature>
<dbReference type="EMBL" id="OZ021745">
    <property type="protein sequence ID" value="CAK9313742.1"/>
    <property type="molecule type" value="Genomic_DNA"/>
</dbReference>
<evidence type="ECO:0000313" key="2">
    <source>
        <dbReference type="Proteomes" id="UP001642487"/>
    </source>
</evidence>
<proteinExistence type="predicted"/>